<dbReference type="Proteomes" id="UP000828390">
    <property type="component" value="Unassembled WGS sequence"/>
</dbReference>
<reference evidence="2" key="1">
    <citation type="journal article" date="2019" name="bioRxiv">
        <title>The Genome of the Zebra Mussel, Dreissena polymorpha: A Resource for Invasive Species Research.</title>
        <authorList>
            <person name="McCartney M.A."/>
            <person name="Auch B."/>
            <person name="Kono T."/>
            <person name="Mallez S."/>
            <person name="Zhang Y."/>
            <person name="Obille A."/>
            <person name="Becker A."/>
            <person name="Abrahante J.E."/>
            <person name="Garbe J."/>
            <person name="Badalamenti J.P."/>
            <person name="Herman A."/>
            <person name="Mangelson H."/>
            <person name="Liachko I."/>
            <person name="Sullivan S."/>
            <person name="Sone E.D."/>
            <person name="Koren S."/>
            <person name="Silverstein K.A.T."/>
            <person name="Beckman K.B."/>
            <person name="Gohl D.M."/>
        </authorList>
    </citation>
    <scope>NUCLEOTIDE SEQUENCE</scope>
    <source>
        <strain evidence="2">Duluth1</strain>
        <tissue evidence="2">Whole animal</tissue>
    </source>
</reference>
<evidence type="ECO:0000313" key="4">
    <source>
        <dbReference type="Proteomes" id="UP000828390"/>
    </source>
</evidence>
<keyword evidence="4" id="KW-1185">Reference proteome</keyword>
<sequence>MKDIEVKTMRRGSSNFEERSLEISGYKATSTKAVNKLSKSPLPKVDNAPRKAFPRKQLSTKAENQPSKSRQPELETISQ</sequence>
<reference evidence="2" key="2">
    <citation type="submission" date="2020-11" db="EMBL/GenBank/DDBJ databases">
        <authorList>
            <person name="McCartney M.A."/>
            <person name="Auch B."/>
            <person name="Kono T."/>
            <person name="Mallez S."/>
            <person name="Becker A."/>
            <person name="Gohl D.M."/>
            <person name="Silverstein K.A.T."/>
            <person name="Koren S."/>
            <person name="Bechman K.B."/>
            <person name="Herman A."/>
            <person name="Abrahante J.E."/>
            <person name="Garbe J."/>
        </authorList>
    </citation>
    <scope>NUCLEOTIDE SEQUENCE</scope>
    <source>
        <strain evidence="2">Duluth1</strain>
        <tissue evidence="2">Whole animal</tissue>
    </source>
</reference>
<evidence type="ECO:0000313" key="2">
    <source>
        <dbReference type="EMBL" id="KAH3779544.1"/>
    </source>
</evidence>
<organism evidence="2 4">
    <name type="scientific">Dreissena polymorpha</name>
    <name type="common">Zebra mussel</name>
    <name type="synonym">Mytilus polymorpha</name>
    <dbReference type="NCBI Taxonomy" id="45954"/>
    <lineage>
        <taxon>Eukaryota</taxon>
        <taxon>Metazoa</taxon>
        <taxon>Spiralia</taxon>
        <taxon>Lophotrochozoa</taxon>
        <taxon>Mollusca</taxon>
        <taxon>Bivalvia</taxon>
        <taxon>Autobranchia</taxon>
        <taxon>Heteroconchia</taxon>
        <taxon>Euheterodonta</taxon>
        <taxon>Imparidentia</taxon>
        <taxon>Neoheterodontei</taxon>
        <taxon>Myida</taxon>
        <taxon>Dreissenoidea</taxon>
        <taxon>Dreissenidae</taxon>
        <taxon>Dreissena</taxon>
    </lineage>
</organism>
<feature type="compositionally biased region" description="Polar residues" evidence="1">
    <location>
        <begin position="57"/>
        <end position="69"/>
    </location>
</feature>
<feature type="region of interest" description="Disordered" evidence="1">
    <location>
        <begin position="25"/>
        <end position="79"/>
    </location>
</feature>
<protein>
    <submittedName>
        <fullName evidence="2">Uncharacterized protein</fullName>
    </submittedName>
</protein>
<proteinExistence type="predicted"/>
<evidence type="ECO:0000313" key="3">
    <source>
        <dbReference type="EMBL" id="KAH3779678.1"/>
    </source>
</evidence>
<dbReference type="EMBL" id="JAIWYP010000008">
    <property type="protein sequence ID" value="KAH3779678.1"/>
    <property type="molecule type" value="Genomic_DNA"/>
</dbReference>
<evidence type="ECO:0000256" key="1">
    <source>
        <dbReference type="SAM" id="MobiDB-lite"/>
    </source>
</evidence>
<name>A0A9D4EF95_DREPO</name>
<comment type="caution">
    <text evidence="2">The sequence shown here is derived from an EMBL/GenBank/DDBJ whole genome shotgun (WGS) entry which is preliminary data.</text>
</comment>
<gene>
    <name evidence="2" type="ORF">DPMN_157347</name>
    <name evidence="3" type="ORF">DPMN_157483</name>
</gene>
<dbReference type="AlphaFoldDB" id="A0A9D4EF95"/>
<dbReference type="EMBL" id="JAIWYP010000008">
    <property type="protein sequence ID" value="KAH3779544.1"/>
    <property type="molecule type" value="Genomic_DNA"/>
</dbReference>
<accession>A0A9D4EF95</accession>